<evidence type="ECO:0000313" key="3">
    <source>
        <dbReference type="Proteomes" id="UP000008898"/>
    </source>
</evidence>
<dbReference type="EMBL" id="FP476056">
    <property type="protein sequence ID" value="CAZ95722.1"/>
    <property type="molecule type" value="Genomic_DNA"/>
</dbReference>
<reference evidence="3" key="1">
    <citation type="submission" date="2009-07" db="EMBL/GenBank/DDBJ databases">
        <title>Complete genome sequence of Zobellia galactanivorans Dsij.</title>
        <authorList>
            <consortium name="Genoscope - CEA"/>
        </authorList>
    </citation>
    <scope>NUCLEOTIDE SEQUENCE [LARGE SCALE GENOMIC DNA]</scope>
    <source>
        <strain evidence="3">DSM 12802 / CCUG 47099 / CIP 106680 / NCIMB 13871 / Dsij</strain>
    </source>
</reference>
<dbReference type="AlphaFoldDB" id="G0L4I1"/>
<evidence type="ECO:0000256" key="1">
    <source>
        <dbReference type="SAM" id="Phobius"/>
    </source>
</evidence>
<dbReference type="STRING" id="63186.ZOBELLIA_1668"/>
<evidence type="ECO:0000313" key="2">
    <source>
        <dbReference type="EMBL" id="CAZ95722.1"/>
    </source>
</evidence>
<dbReference type="HOGENOM" id="CLU_3049582_0_0_10"/>
<protein>
    <submittedName>
        <fullName evidence="2">Conserved hypothetical membrane protein</fullName>
    </submittedName>
</protein>
<feature type="transmembrane region" description="Helical" evidence="1">
    <location>
        <begin position="27"/>
        <end position="51"/>
    </location>
</feature>
<accession>G0L4I1</accession>
<sequence length="54" mass="5866">MIGPPIIFLILAIVGLASKKKKMAKTFFILTGVYLLISFGTCGIMLSNFSLDTK</sequence>
<name>G0L4I1_ZOBGA</name>
<dbReference type="Proteomes" id="UP000008898">
    <property type="component" value="Chromosome"/>
</dbReference>
<keyword evidence="1" id="KW-1133">Transmembrane helix</keyword>
<keyword evidence="1" id="KW-0812">Transmembrane</keyword>
<keyword evidence="1" id="KW-0472">Membrane</keyword>
<organism evidence="2 3">
    <name type="scientific">Zobellia galactanivorans (strain DSM 12802 / CCUG 47099 / CIP 106680 / NCIMB 13871 / Dsij)</name>
    <dbReference type="NCBI Taxonomy" id="63186"/>
    <lineage>
        <taxon>Bacteria</taxon>
        <taxon>Pseudomonadati</taxon>
        <taxon>Bacteroidota</taxon>
        <taxon>Flavobacteriia</taxon>
        <taxon>Flavobacteriales</taxon>
        <taxon>Flavobacteriaceae</taxon>
        <taxon>Zobellia</taxon>
    </lineage>
</organism>
<proteinExistence type="predicted"/>
<keyword evidence="3" id="KW-1185">Reference proteome</keyword>
<gene>
    <name evidence="2" type="ordered locus">zobellia_1668</name>
</gene>
<dbReference type="KEGG" id="zga:ZOBELLIA_1668"/>
<reference evidence="2 3" key="2">
    <citation type="journal article" date="2012" name="Environ. Microbiol.">
        <title>Characterization of the first alginolytic operons in a marine bacterium: from their emergence in marine Flavobacteriia to their independent transfers to marine Proteobacteria and human gut Bacteroides.</title>
        <authorList>
            <person name="Thomas F."/>
            <person name="Barbeyron T."/>
            <person name="Tonon T."/>
            <person name="Genicot S."/>
            <person name="Czjzek M."/>
            <person name="Michel G."/>
        </authorList>
    </citation>
    <scope>NUCLEOTIDE SEQUENCE [LARGE SCALE GENOMIC DNA]</scope>
    <source>
        <strain evidence="3">DSM 12802 / CCUG 47099 / CIP 106680 / NCIMB 13871 / Dsij</strain>
    </source>
</reference>